<keyword evidence="1" id="KW-0378">Hydrolase</keyword>
<dbReference type="KEGG" id="plw:D5F53_07560"/>
<dbReference type="RefSeq" id="WP_119847177.1">
    <property type="nucleotide sequence ID" value="NZ_CP032412.1"/>
</dbReference>
<sequence length="205" mass="23518">MKLENLMVPSFWKTEMRQKYYQLQEDNRKLVVLFPGKNYPCDKPILHFAGASAIQCGYDLMVLEYGYQAARTDLDIHDLQRVIEESHESVQRIISKYNEVVFISKSIGTIVAGEVHGKLDIPIKHLFLTPIKDTIHYINRFKGLVVYGSKDEVFNHELANQIKLDKGTEVIEIPNANHSLEADHAPESVEILSKLVGIYMNFLNE</sequence>
<dbReference type="AlphaFoldDB" id="A0A385TI39"/>
<keyword evidence="2" id="KW-1185">Reference proteome</keyword>
<dbReference type="InterPro" id="IPR029058">
    <property type="entry name" value="AB_hydrolase_fold"/>
</dbReference>
<dbReference type="Proteomes" id="UP000266552">
    <property type="component" value="Chromosome"/>
</dbReference>
<dbReference type="Gene3D" id="3.40.50.1820">
    <property type="entry name" value="alpha/beta hydrolase"/>
    <property type="match status" value="1"/>
</dbReference>
<evidence type="ECO:0000313" key="2">
    <source>
        <dbReference type="Proteomes" id="UP000266552"/>
    </source>
</evidence>
<accession>A0A385TI39</accession>
<reference evidence="1 2" key="1">
    <citation type="submission" date="2018-09" db="EMBL/GenBank/DDBJ databases">
        <title>Genome Sequence of Paenibacillus lautus Strain E7593-69, Azo Dye-Degrading Bacteria, Isolated from Commercial Tattoo Inks.</title>
        <authorList>
            <person name="Nho S.W."/>
            <person name="Kim S.-J."/>
            <person name="Kweon O."/>
            <person name="Cerniglia C.E."/>
        </authorList>
    </citation>
    <scope>NUCLEOTIDE SEQUENCE [LARGE SCALE GENOMIC DNA]</scope>
    <source>
        <strain evidence="1 2">E7593-69</strain>
    </source>
</reference>
<evidence type="ECO:0000313" key="1">
    <source>
        <dbReference type="EMBL" id="AYB43151.1"/>
    </source>
</evidence>
<protein>
    <submittedName>
        <fullName evidence="1">Alpha/beta hydrolase</fullName>
    </submittedName>
</protein>
<dbReference type="SUPFAM" id="SSF53474">
    <property type="entry name" value="alpha/beta-Hydrolases"/>
    <property type="match status" value="1"/>
</dbReference>
<organism evidence="1 2">
    <name type="scientific">Paenibacillus lautus</name>
    <name type="common">Bacillus lautus</name>
    <dbReference type="NCBI Taxonomy" id="1401"/>
    <lineage>
        <taxon>Bacteria</taxon>
        <taxon>Bacillati</taxon>
        <taxon>Bacillota</taxon>
        <taxon>Bacilli</taxon>
        <taxon>Bacillales</taxon>
        <taxon>Paenibacillaceae</taxon>
        <taxon>Paenibacillus</taxon>
    </lineage>
</organism>
<dbReference type="EMBL" id="CP032412">
    <property type="protein sequence ID" value="AYB43151.1"/>
    <property type="molecule type" value="Genomic_DNA"/>
</dbReference>
<proteinExistence type="predicted"/>
<dbReference type="GO" id="GO:0016787">
    <property type="term" value="F:hydrolase activity"/>
    <property type="evidence" value="ECO:0007669"/>
    <property type="project" value="UniProtKB-KW"/>
</dbReference>
<gene>
    <name evidence="1" type="ORF">D5F53_07560</name>
</gene>
<dbReference type="InterPro" id="IPR017018">
    <property type="entry name" value="UCP033634"/>
</dbReference>
<dbReference type="PIRSF" id="PIRSF033634">
    <property type="entry name" value="UCP033634"/>
    <property type="match status" value="1"/>
</dbReference>
<name>A0A385TI39_PAELA</name>